<sequence length="43" mass="4748">VSLAIVDKKTVGGVRIHYCNFLWADLSLTPQQLCAGQDFKNPT</sequence>
<dbReference type="AlphaFoldDB" id="A0A061QUE6"/>
<accession>A0A061QUE6</accession>
<feature type="non-terminal residue" evidence="1">
    <location>
        <position position="1"/>
    </location>
</feature>
<reference evidence="1" key="1">
    <citation type="submission" date="2014-05" db="EMBL/GenBank/DDBJ databases">
        <title>The transcriptome of the halophilic microalga Tetraselmis sp. GSL018 isolated from the Great Salt Lake, Utah.</title>
        <authorList>
            <person name="Jinkerson R.E."/>
            <person name="D'Adamo S."/>
            <person name="Posewitz M.C."/>
        </authorList>
    </citation>
    <scope>NUCLEOTIDE SEQUENCE</scope>
    <source>
        <strain evidence="1">GSL018</strain>
    </source>
</reference>
<evidence type="ECO:0000313" key="1">
    <source>
        <dbReference type="EMBL" id="JAC62059.1"/>
    </source>
</evidence>
<gene>
    <name evidence="1" type="ORF">TSPGSL018_24412</name>
</gene>
<organism evidence="1">
    <name type="scientific">Tetraselmis sp. GSL018</name>
    <dbReference type="NCBI Taxonomy" id="582737"/>
    <lineage>
        <taxon>Eukaryota</taxon>
        <taxon>Viridiplantae</taxon>
        <taxon>Chlorophyta</taxon>
        <taxon>core chlorophytes</taxon>
        <taxon>Chlorodendrophyceae</taxon>
        <taxon>Chlorodendrales</taxon>
        <taxon>Chlorodendraceae</taxon>
        <taxon>Tetraselmis</taxon>
    </lineage>
</organism>
<proteinExistence type="predicted"/>
<protein>
    <submittedName>
        <fullName evidence="1">Uncharacterized protein</fullName>
    </submittedName>
</protein>
<dbReference type="EMBL" id="GBEZ01024985">
    <property type="protein sequence ID" value="JAC62059.1"/>
    <property type="molecule type" value="Transcribed_RNA"/>
</dbReference>
<name>A0A061QUE6_9CHLO</name>